<sequence length="276" mass="32576">MRLIRVFLFFIRYSKNIFLEFSYKLRRYLANFGISFIANDNRYYRLKNRYKGAECFIVGNGPSLRAEDLNWIAEKKILSFGVNKIHLIYPQTQWRPNFYVCEDIPVLETIKEIVNEENDITKFLMKIPGINLDKNTIYINRIASEFTDMDFFLEPVPFLFCGQTVIYICLQLALFMGFKKIYLLGIDFSWNFDDADPDDEGFSILKSDSPHFVPNYFQKGEKQYLVTREHFEYMVRILHFAKEILNDLGVEVFNATRGGKLEVFPRVSIDTLKTGR</sequence>
<evidence type="ECO:0000259" key="2">
    <source>
        <dbReference type="Pfam" id="PF01973"/>
    </source>
</evidence>
<feature type="domain" description="6-hydroxymethylpterin diphosphokinase MptE-like" evidence="2">
    <location>
        <begin position="38"/>
        <end position="190"/>
    </location>
</feature>
<gene>
    <name evidence="3" type="ORF">CH364_09010</name>
</gene>
<evidence type="ECO:0000256" key="1">
    <source>
        <dbReference type="SAM" id="Phobius"/>
    </source>
</evidence>
<reference evidence="3 4" key="1">
    <citation type="submission" date="2017-07" db="EMBL/GenBank/DDBJ databases">
        <title>Leptospira spp. isolated from tropical soils.</title>
        <authorList>
            <person name="Thibeaux R."/>
            <person name="Iraola G."/>
            <person name="Ferres I."/>
            <person name="Bierque E."/>
            <person name="Girault D."/>
            <person name="Soupe-Gilbert M.-E."/>
            <person name="Picardeau M."/>
            <person name="Goarant C."/>
        </authorList>
    </citation>
    <scope>NUCLEOTIDE SEQUENCE [LARGE SCALE GENOMIC DNA]</scope>
    <source>
        <strain evidence="3 4">FH2-B-A1</strain>
    </source>
</reference>
<dbReference type="EMBL" id="NPDX01000001">
    <property type="protein sequence ID" value="PJZ86286.1"/>
    <property type="molecule type" value="Genomic_DNA"/>
</dbReference>
<dbReference type="Pfam" id="PF01973">
    <property type="entry name" value="MptE-like"/>
    <property type="match status" value="1"/>
</dbReference>
<accession>A0A2N0APR0</accession>
<proteinExistence type="predicted"/>
<evidence type="ECO:0000313" key="4">
    <source>
        <dbReference type="Proteomes" id="UP000232145"/>
    </source>
</evidence>
<keyword evidence="1" id="KW-1133">Transmembrane helix</keyword>
<dbReference type="OrthoDB" id="344900at2"/>
<comment type="caution">
    <text evidence="3">The sequence shown here is derived from an EMBL/GenBank/DDBJ whole genome shotgun (WGS) entry which is preliminary data.</text>
</comment>
<organism evidence="3 4">
    <name type="scientific">Leptospira harrisiae</name>
    <dbReference type="NCBI Taxonomy" id="2023189"/>
    <lineage>
        <taxon>Bacteria</taxon>
        <taxon>Pseudomonadati</taxon>
        <taxon>Spirochaetota</taxon>
        <taxon>Spirochaetia</taxon>
        <taxon>Leptospirales</taxon>
        <taxon>Leptospiraceae</taxon>
        <taxon>Leptospira</taxon>
    </lineage>
</organism>
<dbReference type="Proteomes" id="UP000232145">
    <property type="component" value="Unassembled WGS sequence"/>
</dbReference>
<keyword evidence="1" id="KW-0472">Membrane</keyword>
<dbReference type="InterPro" id="IPR002826">
    <property type="entry name" value="MptE-like"/>
</dbReference>
<keyword evidence="1" id="KW-0812">Transmembrane</keyword>
<evidence type="ECO:0000313" key="3">
    <source>
        <dbReference type="EMBL" id="PJZ86286.1"/>
    </source>
</evidence>
<feature type="transmembrane region" description="Helical" evidence="1">
    <location>
        <begin position="156"/>
        <end position="178"/>
    </location>
</feature>
<protein>
    <recommendedName>
        <fullName evidence="2">6-hydroxymethylpterin diphosphokinase MptE-like domain-containing protein</fullName>
    </recommendedName>
</protein>
<dbReference type="AlphaFoldDB" id="A0A2N0APR0"/>
<dbReference type="Gene3D" id="3.90.1480.10">
    <property type="entry name" value="Alpha-2,3-sialyltransferase"/>
    <property type="match status" value="1"/>
</dbReference>
<keyword evidence="4" id="KW-1185">Reference proteome</keyword>
<name>A0A2N0APR0_9LEPT</name>